<dbReference type="PANTHER" id="PTHR48111">
    <property type="entry name" value="REGULATOR OF RPOS"/>
    <property type="match status" value="1"/>
</dbReference>
<dbReference type="CDD" id="cd00383">
    <property type="entry name" value="trans_reg_C"/>
    <property type="match status" value="1"/>
</dbReference>
<dbReference type="OrthoDB" id="6117814at2"/>
<comment type="caution">
    <text evidence="8">The sequence shown here is derived from an EMBL/GenBank/DDBJ whole genome shotgun (WGS) entry which is preliminary data.</text>
</comment>
<evidence type="ECO:0000256" key="3">
    <source>
        <dbReference type="ARBA" id="ARBA00023125"/>
    </source>
</evidence>
<feature type="modified residue" description="4-aspartylphosphate" evidence="4">
    <location>
        <position position="59"/>
    </location>
</feature>
<dbReference type="AlphaFoldDB" id="A0A3S0S4D1"/>
<evidence type="ECO:0000256" key="1">
    <source>
        <dbReference type="ARBA" id="ARBA00022553"/>
    </source>
</evidence>
<dbReference type="SMART" id="SM00862">
    <property type="entry name" value="Trans_reg_C"/>
    <property type="match status" value="1"/>
</dbReference>
<keyword evidence="2" id="KW-0902">Two-component regulatory system</keyword>
<dbReference type="Pfam" id="PF00072">
    <property type="entry name" value="Response_reg"/>
    <property type="match status" value="1"/>
</dbReference>
<dbReference type="InterPro" id="IPR039420">
    <property type="entry name" value="WalR-like"/>
</dbReference>
<dbReference type="GO" id="GO:0005829">
    <property type="term" value="C:cytosol"/>
    <property type="evidence" value="ECO:0007669"/>
    <property type="project" value="TreeGrafter"/>
</dbReference>
<dbReference type="SUPFAM" id="SSF46894">
    <property type="entry name" value="C-terminal effector domain of the bipartite response regulators"/>
    <property type="match status" value="1"/>
</dbReference>
<proteinExistence type="predicted"/>
<keyword evidence="3 5" id="KW-0238">DNA-binding</keyword>
<evidence type="ECO:0000259" key="6">
    <source>
        <dbReference type="PROSITE" id="PS50110"/>
    </source>
</evidence>
<dbReference type="PANTHER" id="PTHR48111:SF40">
    <property type="entry name" value="PHOSPHATE REGULON TRANSCRIPTIONAL REGULATORY PROTEIN PHOB"/>
    <property type="match status" value="1"/>
</dbReference>
<protein>
    <submittedName>
        <fullName evidence="8">Response regulator transcription factor</fullName>
    </submittedName>
</protein>
<evidence type="ECO:0000313" key="9">
    <source>
        <dbReference type="Proteomes" id="UP000267077"/>
    </source>
</evidence>
<dbReference type="InterPro" id="IPR016032">
    <property type="entry name" value="Sig_transdc_resp-reg_C-effctor"/>
</dbReference>
<dbReference type="CDD" id="cd17574">
    <property type="entry name" value="REC_OmpR"/>
    <property type="match status" value="1"/>
</dbReference>
<feature type="domain" description="OmpR/PhoB-type" evidence="7">
    <location>
        <begin position="128"/>
        <end position="230"/>
    </location>
</feature>
<accession>A0A3S0S4D1</accession>
<dbReference type="GO" id="GO:0000976">
    <property type="term" value="F:transcription cis-regulatory region binding"/>
    <property type="evidence" value="ECO:0007669"/>
    <property type="project" value="TreeGrafter"/>
</dbReference>
<reference evidence="8 9" key="1">
    <citation type="submission" date="2018-12" db="EMBL/GenBank/DDBJ databases">
        <title>Dyella dinghuensis sp. nov. DHOA06 and Dyella choica sp. nov. 4M-K27, isolated from forest soil.</title>
        <authorList>
            <person name="Qiu L.-H."/>
            <person name="Gao Z.-H."/>
        </authorList>
    </citation>
    <scope>NUCLEOTIDE SEQUENCE [LARGE SCALE GENOMIC DNA]</scope>
    <source>
        <strain evidence="8 9">DHOA06</strain>
    </source>
</reference>
<dbReference type="Pfam" id="PF00486">
    <property type="entry name" value="Trans_reg_C"/>
    <property type="match status" value="1"/>
</dbReference>
<dbReference type="Gene3D" id="1.10.10.10">
    <property type="entry name" value="Winged helix-like DNA-binding domain superfamily/Winged helix DNA-binding domain"/>
    <property type="match status" value="1"/>
</dbReference>
<name>A0A3S0S4D1_9GAMM</name>
<dbReference type="InterPro" id="IPR011006">
    <property type="entry name" value="CheY-like_superfamily"/>
</dbReference>
<dbReference type="SUPFAM" id="SSF52172">
    <property type="entry name" value="CheY-like"/>
    <property type="match status" value="1"/>
</dbReference>
<sequence>MNERPGPLFVLVLEDDAVLRDRVLVPKLRQFGFEVVTTGRAAEMREALGKRLPDIVLLDVGLPDGDGFELARQLRADHSHIGVVMLTGHSGSANLVRGLSEGADAYLSKPVEIDVLVATLYSVARRLGPSAQVDGATWRLSADEWFLLSPAGGRVKLSKAERRLLDALMKQPNEVILRESLIAALTDDVTAFDPHRLESLIHRLRRKVLAALGEPLPLDAVHGTGYVLAI</sequence>
<dbReference type="InterPro" id="IPR001789">
    <property type="entry name" value="Sig_transdc_resp-reg_receiver"/>
</dbReference>
<evidence type="ECO:0000256" key="4">
    <source>
        <dbReference type="PROSITE-ProRule" id="PRU00169"/>
    </source>
</evidence>
<dbReference type="GO" id="GO:0006355">
    <property type="term" value="P:regulation of DNA-templated transcription"/>
    <property type="evidence" value="ECO:0007669"/>
    <property type="project" value="InterPro"/>
</dbReference>
<dbReference type="GO" id="GO:0000156">
    <property type="term" value="F:phosphorelay response regulator activity"/>
    <property type="evidence" value="ECO:0007669"/>
    <property type="project" value="TreeGrafter"/>
</dbReference>
<dbReference type="PROSITE" id="PS50110">
    <property type="entry name" value="RESPONSE_REGULATORY"/>
    <property type="match status" value="1"/>
</dbReference>
<keyword evidence="1 4" id="KW-0597">Phosphoprotein</keyword>
<dbReference type="PROSITE" id="PS51755">
    <property type="entry name" value="OMPR_PHOB"/>
    <property type="match status" value="1"/>
</dbReference>
<dbReference type="GO" id="GO:0032993">
    <property type="term" value="C:protein-DNA complex"/>
    <property type="evidence" value="ECO:0007669"/>
    <property type="project" value="TreeGrafter"/>
</dbReference>
<evidence type="ECO:0000256" key="2">
    <source>
        <dbReference type="ARBA" id="ARBA00023012"/>
    </source>
</evidence>
<dbReference type="InterPro" id="IPR001867">
    <property type="entry name" value="OmpR/PhoB-type_DNA-bd"/>
</dbReference>
<dbReference type="EMBL" id="RYZR01000005">
    <property type="protein sequence ID" value="RUL64581.1"/>
    <property type="molecule type" value="Genomic_DNA"/>
</dbReference>
<evidence type="ECO:0000256" key="5">
    <source>
        <dbReference type="PROSITE-ProRule" id="PRU01091"/>
    </source>
</evidence>
<feature type="DNA-binding region" description="OmpR/PhoB-type" evidence="5">
    <location>
        <begin position="128"/>
        <end position="230"/>
    </location>
</feature>
<gene>
    <name evidence="8" type="ORF">EKH79_09180</name>
</gene>
<evidence type="ECO:0000259" key="7">
    <source>
        <dbReference type="PROSITE" id="PS51755"/>
    </source>
</evidence>
<organism evidence="8 9">
    <name type="scientific">Dyella dinghuensis</name>
    <dbReference type="NCBI Taxonomy" id="1920169"/>
    <lineage>
        <taxon>Bacteria</taxon>
        <taxon>Pseudomonadati</taxon>
        <taxon>Pseudomonadota</taxon>
        <taxon>Gammaproteobacteria</taxon>
        <taxon>Lysobacterales</taxon>
        <taxon>Rhodanobacteraceae</taxon>
        <taxon>Dyella</taxon>
    </lineage>
</organism>
<dbReference type="SMART" id="SM00448">
    <property type="entry name" value="REC"/>
    <property type="match status" value="1"/>
</dbReference>
<dbReference type="InterPro" id="IPR036388">
    <property type="entry name" value="WH-like_DNA-bd_sf"/>
</dbReference>
<dbReference type="Gene3D" id="3.40.50.2300">
    <property type="match status" value="1"/>
</dbReference>
<keyword evidence="9" id="KW-1185">Reference proteome</keyword>
<feature type="domain" description="Response regulatory" evidence="6">
    <location>
        <begin position="9"/>
        <end position="124"/>
    </location>
</feature>
<evidence type="ECO:0000313" key="8">
    <source>
        <dbReference type="EMBL" id="RUL64581.1"/>
    </source>
</evidence>
<dbReference type="Proteomes" id="UP000267077">
    <property type="component" value="Unassembled WGS sequence"/>
</dbReference>